<evidence type="ECO:0000313" key="5">
    <source>
        <dbReference type="EMBL" id="MBT9315174.1"/>
    </source>
</evidence>
<dbReference type="InterPro" id="IPR027381">
    <property type="entry name" value="LytR/CpsA/Psr_C"/>
</dbReference>
<dbReference type="InterPro" id="IPR004474">
    <property type="entry name" value="LytR_CpsA_psr"/>
</dbReference>
<name>A0A947GHT7_9CYAN</name>
<evidence type="ECO:0000256" key="2">
    <source>
        <dbReference type="SAM" id="Phobius"/>
    </source>
</evidence>
<feature type="domain" description="LytR/CpsA/Psr regulator C-terminal" evidence="4">
    <location>
        <begin position="376"/>
        <end position="462"/>
    </location>
</feature>
<sequence>MSIPPRKKQPVRQYPKQVTVTQQRQKRGWIGIPKWAWLTVALASVATISAGTGALLAVSMNSQPLLQSQLSPEEAAVFSEGEPMLSTSSLRLPRLTRPVNILLLGVKVLTSDLDTPVAGAEDLGYHALVNSFEGLSDTMLLLRFNPRTGQLVVMSVPRDTRALVNGVLTKINEANLDGGPALTAESISDLLGGVAIDRYVRINVQGVEKLIDALGGVTVNVPKDMKYQDDSQHLYINLKAGQQKLNGDQALQFLRFRYDDNGDIGRVQRQQTMMRAVIEQTLNPATIARLPKILSVIQSHVDTNLSVEELVALVGYGSQTNRSDVQMLMLPGNFSSPEEFALSYWLPSYAQIDTMVEQYFGLESAQFMEATSPSYLRVVIQDSTGDDVAIQSMIDTLYDSGYRNVIVGHDLNELIPETRIVAQRGDRASASRLQQFLRIGEVRVESTGNLDSDITIQLGEDWLGEHGAAL</sequence>
<dbReference type="RefSeq" id="WP_215608238.1">
    <property type="nucleotide sequence ID" value="NZ_JADOES010000009.1"/>
</dbReference>
<reference evidence="5" key="1">
    <citation type="submission" date="2020-11" db="EMBL/GenBank/DDBJ databases">
        <authorList>
            <person name="Konstantinou D."/>
            <person name="Gkelis S."/>
            <person name="Popin R."/>
            <person name="Fewer D."/>
            <person name="Sivonen K."/>
        </authorList>
    </citation>
    <scope>NUCLEOTIDE SEQUENCE</scope>
    <source>
        <strain evidence="5">TAU-MAC 1115</strain>
    </source>
</reference>
<keyword evidence="2" id="KW-0812">Transmembrane</keyword>
<evidence type="ECO:0000259" key="3">
    <source>
        <dbReference type="Pfam" id="PF03816"/>
    </source>
</evidence>
<dbReference type="Pfam" id="PF13399">
    <property type="entry name" value="LytR_C"/>
    <property type="match status" value="1"/>
</dbReference>
<reference evidence="5" key="2">
    <citation type="journal article" date="2021" name="Mar. Drugs">
        <title>Genome Reduction and Secondary Metabolism of the Marine Sponge-Associated Cyanobacterium Leptothoe.</title>
        <authorList>
            <person name="Konstantinou D."/>
            <person name="Popin R.V."/>
            <person name="Fewer D.P."/>
            <person name="Sivonen K."/>
            <person name="Gkelis S."/>
        </authorList>
    </citation>
    <scope>NUCLEOTIDE SEQUENCE</scope>
    <source>
        <strain evidence="5">TAU-MAC 1115</strain>
    </source>
</reference>
<comment type="caution">
    <text evidence="5">The sequence shown here is derived from an EMBL/GenBank/DDBJ whole genome shotgun (WGS) entry which is preliminary data.</text>
</comment>
<dbReference type="EMBL" id="JADOES010000009">
    <property type="protein sequence ID" value="MBT9315174.1"/>
    <property type="molecule type" value="Genomic_DNA"/>
</dbReference>
<feature type="transmembrane region" description="Helical" evidence="2">
    <location>
        <begin position="35"/>
        <end position="58"/>
    </location>
</feature>
<evidence type="ECO:0000259" key="4">
    <source>
        <dbReference type="Pfam" id="PF13399"/>
    </source>
</evidence>
<comment type="similarity">
    <text evidence="1">Belongs to the LytR/CpsA/Psr (LCP) family.</text>
</comment>
<keyword evidence="2" id="KW-0472">Membrane</keyword>
<accession>A0A947GHT7</accession>
<dbReference type="PANTHER" id="PTHR33392:SF6">
    <property type="entry name" value="POLYISOPRENYL-TEICHOIC ACID--PEPTIDOGLYCAN TEICHOIC ACID TRANSFERASE TAGU"/>
    <property type="match status" value="1"/>
</dbReference>
<keyword evidence="6" id="KW-1185">Reference proteome</keyword>
<feature type="domain" description="Cell envelope-related transcriptional attenuator" evidence="3">
    <location>
        <begin position="136"/>
        <end position="281"/>
    </location>
</feature>
<gene>
    <name evidence="5" type="ORF">IXB50_07030</name>
</gene>
<organism evidence="5 6">
    <name type="scientific">Leptothoe spongobia TAU-MAC 1115</name>
    <dbReference type="NCBI Taxonomy" id="1967444"/>
    <lineage>
        <taxon>Bacteria</taxon>
        <taxon>Bacillati</taxon>
        <taxon>Cyanobacteriota</taxon>
        <taxon>Cyanophyceae</taxon>
        <taxon>Nodosilineales</taxon>
        <taxon>Cymatolegaceae</taxon>
        <taxon>Leptothoe</taxon>
        <taxon>Leptothoe spongobia</taxon>
    </lineage>
</organism>
<evidence type="ECO:0000256" key="1">
    <source>
        <dbReference type="ARBA" id="ARBA00006068"/>
    </source>
</evidence>
<keyword evidence="2" id="KW-1133">Transmembrane helix</keyword>
<dbReference type="Proteomes" id="UP000717364">
    <property type="component" value="Unassembled WGS sequence"/>
</dbReference>
<dbReference type="AlphaFoldDB" id="A0A947GHT7"/>
<dbReference type="Pfam" id="PF03816">
    <property type="entry name" value="LytR_cpsA_psr"/>
    <property type="match status" value="1"/>
</dbReference>
<proteinExistence type="inferred from homology"/>
<dbReference type="NCBIfam" id="TIGR00350">
    <property type="entry name" value="lytR_cpsA_psr"/>
    <property type="match status" value="1"/>
</dbReference>
<dbReference type="PANTHER" id="PTHR33392">
    <property type="entry name" value="POLYISOPRENYL-TEICHOIC ACID--PEPTIDOGLYCAN TEICHOIC ACID TRANSFERASE TAGU"/>
    <property type="match status" value="1"/>
</dbReference>
<evidence type="ECO:0000313" key="6">
    <source>
        <dbReference type="Proteomes" id="UP000717364"/>
    </source>
</evidence>
<protein>
    <submittedName>
        <fullName evidence="5">LCP family protein</fullName>
    </submittedName>
</protein>
<dbReference type="Gene3D" id="3.40.630.190">
    <property type="entry name" value="LCP protein"/>
    <property type="match status" value="1"/>
</dbReference>
<dbReference type="InterPro" id="IPR050922">
    <property type="entry name" value="LytR/CpsA/Psr_CW_biosynth"/>
</dbReference>